<evidence type="ECO:0000259" key="10">
    <source>
        <dbReference type="PROSITE" id="PS50885"/>
    </source>
</evidence>
<dbReference type="PANTHER" id="PTHR32089:SF119">
    <property type="entry name" value="METHYL-ACCEPTING CHEMOTAXIS PROTEIN CTPL"/>
    <property type="match status" value="1"/>
</dbReference>
<dbReference type="SMART" id="SM00283">
    <property type="entry name" value="MA"/>
    <property type="match status" value="1"/>
</dbReference>
<dbReference type="SUPFAM" id="SSF58104">
    <property type="entry name" value="Methyl-accepting chemotaxis protein (MCP) signaling domain"/>
    <property type="match status" value="1"/>
</dbReference>
<dbReference type="PROSITE" id="PS50111">
    <property type="entry name" value="CHEMOTAXIS_TRANSDUC_2"/>
    <property type="match status" value="1"/>
</dbReference>
<keyword evidence="12" id="KW-1185">Reference proteome</keyword>
<accession>A0ABP3T8V6</accession>
<comment type="subcellular location">
    <subcellularLocation>
        <location evidence="1">Membrane</location>
        <topology evidence="1">Multi-pass membrane protein</topology>
    </subcellularLocation>
</comment>
<feature type="transmembrane region" description="Helical" evidence="8">
    <location>
        <begin position="321"/>
        <end position="340"/>
    </location>
</feature>
<dbReference type="CDD" id="cd11386">
    <property type="entry name" value="MCP_signal"/>
    <property type="match status" value="1"/>
</dbReference>
<evidence type="ECO:0000256" key="8">
    <source>
        <dbReference type="SAM" id="Phobius"/>
    </source>
</evidence>
<keyword evidence="5 7" id="KW-0807">Transducer</keyword>
<dbReference type="SMART" id="SM00304">
    <property type="entry name" value="HAMP"/>
    <property type="match status" value="2"/>
</dbReference>
<keyword evidence="3 8" id="KW-1133">Transmembrane helix</keyword>
<evidence type="ECO:0000256" key="5">
    <source>
        <dbReference type="ARBA" id="ARBA00023224"/>
    </source>
</evidence>
<evidence type="ECO:0000256" key="6">
    <source>
        <dbReference type="ARBA" id="ARBA00029447"/>
    </source>
</evidence>
<evidence type="ECO:0000256" key="2">
    <source>
        <dbReference type="ARBA" id="ARBA00022692"/>
    </source>
</evidence>
<evidence type="ECO:0000313" key="11">
    <source>
        <dbReference type="EMBL" id="GAA0683086.1"/>
    </source>
</evidence>
<sequence length="673" mass="73930">MLSLLLSPAVKLMNRLNYLYKFVLINVLFLVPILWLAYLQLSEIGTQQRATEVQLEGVAVLRDALALTLMADDIRDLGVVSSAASDIEPQIRRLQADFIARLELLETKVSGLDQDGRMGQVIEQLRALAQRNPGSSGGDLDAIFMIKNKLVLESWSLVRVLSYQTGLYQDRNPHNFLLMKVVLDAMESVLEHQGQRRSFSTTAVRAGRINSTLMEVLNRVMDQLINDQKRLGDILQPVLAARKVYGEGVVSAVETAMTQLDQDAQRFESELLIDESLDHDWQQYFAQQTRASQQIHQFMDASLGYVEQQFQLRHEAQGRRYFLLLAAVVAVFFITNYLLLGLSSSVRHSISAILAAAEAVAKGDMTGRVKIDSRDEMGSLASHFNQMIDQMRSLLTQVTNTVSSVAEQAEVVDGIAQRGSLSVESQRRETDQVATAINQMVGSAQEVANKTQVASQESSDVDQQTVQGRQLVSAMLVDIEQLSQDIDHSMVTIRTLVKESDNITRVLDVIKGVAEQTNLLALNAAIEAARAGEQGRGFAVVADEVRTLAQRTQASTSEIESMITQLQSGVGAAVRAMEVSHDKVGHAVANSSEVGRTLEHIAEAVSRIVEFNAQIASAGEEQTMVASEIERNISSISQAGSQTAEGAKSTVDACQQMARQTERLKAVVSNFKV</sequence>
<dbReference type="Proteomes" id="UP001499915">
    <property type="component" value="Unassembled WGS sequence"/>
</dbReference>
<reference evidence="12" key="1">
    <citation type="journal article" date="2019" name="Int. J. Syst. Evol. Microbiol.">
        <title>The Global Catalogue of Microorganisms (GCM) 10K type strain sequencing project: providing services to taxonomists for standard genome sequencing and annotation.</title>
        <authorList>
            <consortium name="The Broad Institute Genomics Platform"/>
            <consortium name="The Broad Institute Genome Sequencing Center for Infectious Disease"/>
            <person name="Wu L."/>
            <person name="Ma J."/>
        </authorList>
    </citation>
    <scope>NUCLEOTIDE SEQUENCE [LARGE SCALE GENOMIC DNA]</scope>
    <source>
        <strain evidence="12">JCM 15134</strain>
    </source>
</reference>
<name>A0ABP3T8V6_9GAMM</name>
<comment type="caution">
    <text evidence="11">The sequence shown here is derived from an EMBL/GenBank/DDBJ whole genome shotgun (WGS) entry which is preliminary data.</text>
</comment>
<dbReference type="InterPro" id="IPR003660">
    <property type="entry name" value="HAMP_dom"/>
</dbReference>
<dbReference type="Pfam" id="PF00672">
    <property type="entry name" value="HAMP"/>
    <property type="match status" value="1"/>
</dbReference>
<dbReference type="Gene3D" id="1.10.287.950">
    <property type="entry name" value="Methyl-accepting chemotaxis protein"/>
    <property type="match status" value="1"/>
</dbReference>
<gene>
    <name evidence="11" type="ORF">GCM10009104_05160</name>
</gene>
<dbReference type="Pfam" id="PF00015">
    <property type="entry name" value="MCPsignal"/>
    <property type="match status" value="1"/>
</dbReference>
<dbReference type="PROSITE" id="PS50885">
    <property type="entry name" value="HAMP"/>
    <property type="match status" value="1"/>
</dbReference>
<keyword evidence="2 8" id="KW-0812">Transmembrane</keyword>
<evidence type="ECO:0000256" key="1">
    <source>
        <dbReference type="ARBA" id="ARBA00004141"/>
    </source>
</evidence>
<dbReference type="EMBL" id="BAAAET010000001">
    <property type="protein sequence ID" value="GAA0683086.1"/>
    <property type="molecule type" value="Genomic_DNA"/>
</dbReference>
<evidence type="ECO:0000256" key="3">
    <source>
        <dbReference type="ARBA" id="ARBA00022989"/>
    </source>
</evidence>
<dbReference type="PANTHER" id="PTHR32089">
    <property type="entry name" value="METHYL-ACCEPTING CHEMOTAXIS PROTEIN MCPB"/>
    <property type="match status" value="1"/>
</dbReference>
<feature type="transmembrane region" description="Helical" evidence="8">
    <location>
        <begin position="20"/>
        <end position="39"/>
    </location>
</feature>
<feature type="domain" description="Methyl-accepting transducer" evidence="9">
    <location>
        <begin position="401"/>
        <end position="637"/>
    </location>
</feature>
<feature type="domain" description="HAMP" evidence="10">
    <location>
        <begin position="344"/>
        <end position="396"/>
    </location>
</feature>
<evidence type="ECO:0000259" key="9">
    <source>
        <dbReference type="PROSITE" id="PS50111"/>
    </source>
</evidence>
<keyword evidence="4 8" id="KW-0472">Membrane</keyword>
<organism evidence="11 12">
    <name type="scientific">Marinobacterium maritimum</name>
    <dbReference type="NCBI Taxonomy" id="500162"/>
    <lineage>
        <taxon>Bacteria</taxon>
        <taxon>Pseudomonadati</taxon>
        <taxon>Pseudomonadota</taxon>
        <taxon>Gammaproteobacteria</taxon>
        <taxon>Oceanospirillales</taxon>
        <taxon>Oceanospirillaceae</taxon>
        <taxon>Marinobacterium</taxon>
    </lineage>
</organism>
<evidence type="ECO:0000313" key="12">
    <source>
        <dbReference type="Proteomes" id="UP001499915"/>
    </source>
</evidence>
<dbReference type="InterPro" id="IPR004089">
    <property type="entry name" value="MCPsignal_dom"/>
</dbReference>
<protein>
    <submittedName>
        <fullName evidence="11">Methyl-accepting chemotaxis protein</fullName>
    </submittedName>
</protein>
<proteinExistence type="inferred from homology"/>
<evidence type="ECO:0000256" key="7">
    <source>
        <dbReference type="PROSITE-ProRule" id="PRU00284"/>
    </source>
</evidence>
<evidence type="ECO:0000256" key="4">
    <source>
        <dbReference type="ARBA" id="ARBA00023136"/>
    </source>
</evidence>
<dbReference type="RefSeq" id="WP_343801818.1">
    <property type="nucleotide sequence ID" value="NZ_BAAAET010000001.1"/>
</dbReference>
<comment type="similarity">
    <text evidence="6">Belongs to the methyl-accepting chemotaxis (MCP) protein family.</text>
</comment>
<dbReference type="CDD" id="cd06225">
    <property type="entry name" value="HAMP"/>
    <property type="match status" value="1"/>
</dbReference>